<gene>
    <name evidence="2" type="ORF">EKN56_13680</name>
</gene>
<dbReference type="RefSeq" id="WP_130592290.1">
    <property type="nucleotide sequence ID" value="NZ_CP034752.1"/>
</dbReference>
<evidence type="ECO:0000313" key="3">
    <source>
        <dbReference type="Proteomes" id="UP000293154"/>
    </source>
</evidence>
<sequence length="282" mass="30801">MPISKPFCVAVEGATCDGRKLERQHIDQMAASYNPTVYGARINLEHLRGYSPESDFRAYGDVMTLKAEDIDDGPLKGKRGLYAVVDATDDLVTLKDKRQKIYHSVEIHPSFADTGKAYLMGLACTDNPASLGTEMMNFCANSAVNPLASRKHDPACFFSEAIESTIEFEAEKPPAEPESGKSFFARITEKLTGTQQKFSQENNEIKKAVEAIAESQGKLLDRIETLSTGQAATTEIKASIDVLRTDFDALKTKLSEEDANHYGRRPPATGNNGNAAPVQADC</sequence>
<name>A0A411WMH6_9GAMM</name>
<dbReference type="OrthoDB" id="5625143at2"/>
<evidence type="ECO:0000256" key="1">
    <source>
        <dbReference type="SAM" id="MobiDB-lite"/>
    </source>
</evidence>
<dbReference type="InterPro" id="IPR009228">
    <property type="entry name" value="Capsid_scaffold_GpO"/>
</dbReference>
<protein>
    <submittedName>
        <fullName evidence="2">GPO family capsid scaffolding protein</fullName>
    </submittedName>
</protein>
<dbReference type="Pfam" id="PF05929">
    <property type="entry name" value="Phage_GPO"/>
    <property type="match status" value="1"/>
</dbReference>
<reference evidence="2 3" key="1">
    <citation type="submission" date="2019-03" db="EMBL/GenBank/DDBJ databases">
        <title>Pragia sp. nov. isolated from the gut tract of Carduelis flavirostris.</title>
        <authorList>
            <person name="Ge Y."/>
        </authorList>
    </citation>
    <scope>NUCLEOTIDE SEQUENCE [LARGE SCALE GENOMIC DNA]</scope>
    <source>
        <strain evidence="2 3">CF-458</strain>
    </source>
</reference>
<proteinExistence type="predicted"/>
<evidence type="ECO:0000313" key="2">
    <source>
        <dbReference type="EMBL" id="QBH97357.1"/>
    </source>
</evidence>
<dbReference type="Proteomes" id="UP000293154">
    <property type="component" value="Chromosome"/>
</dbReference>
<keyword evidence="3" id="KW-1185">Reference proteome</keyword>
<dbReference type="AlphaFoldDB" id="A0A411WMH6"/>
<accession>A0A411WMH6</accession>
<dbReference type="KEGG" id="prag:EKN56_13680"/>
<dbReference type="EMBL" id="CP034752">
    <property type="protein sequence ID" value="QBH97357.1"/>
    <property type="molecule type" value="Genomic_DNA"/>
</dbReference>
<organism evidence="2 3">
    <name type="scientific">Limnobaculum zhutongyuii</name>
    <dbReference type="NCBI Taxonomy" id="2498113"/>
    <lineage>
        <taxon>Bacteria</taxon>
        <taxon>Pseudomonadati</taxon>
        <taxon>Pseudomonadota</taxon>
        <taxon>Gammaproteobacteria</taxon>
        <taxon>Enterobacterales</taxon>
        <taxon>Budviciaceae</taxon>
        <taxon>Limnobaculum</taxon>
    </lineage>
</organism>
<feature type="region of interest" description="Disordered" evidence="1">
    <location>
        <begin position="256"/>
        <end position="282"/>
    </location>
</feature>